<keyword evidence="2" id="KW-1133">Transmembrane helix</keyword>
<evidence type="ECO:0000256" key="2">
    <source>
        <dbReference type="SAM" id="Phobius"/>
    </source>
</evidence>
<dbReference type="Proteomes" id="UP000564033">
    <property type="component" value="Unassembled WGS sequence"/>
</dbReference>
<keyword evidence="1" id="KW-0378">Hydrolase</keyword>
<evidence type="ECO:0000313" key="4">
    <source>
        <dbReference type="Proteomes" id="UP000564033"/>
    </source>
</evidence>
<feature type="transmembrane region" description="Helical" evidence="2">
    <location>
        <begin position="12"/>
        <end position="32"/>
    </location>
</feature>
<protein>
    <submittedName>
        <fullName evidence="3">Sortase</fullName>
    </submittedName>
</protein>
<reference evidence="3 4" key="1">
    <citation type="journal article" date="2020" name="Biotechnol. Biofuels">
        <title>New insights from the biogas microbiome by comprehensive genome-resolved metagenomics of nearly 1600 species originating from multiple anaerobic digesters.</title>
        <authorList>
            <person name="Campanaro S."/>
            <person name="Treu L."/>
            <person name="Rodriguez-R L.M."/>
            <person name="Kovalovszki A."/>
            <person name="Ziels R.M."/>
            <person name="Maus I."/>
            <person name="Zhu X."/>
            <person name="Kougias P.G."/>
            <person name="Basile A."/>
            <person name="Luo G."/>
            <person name="Schluter A."/>
            <person name="Konstantinidis K.T."/>
            <person name="Angelidaki I."/>
        </authorList>
    </citation>
    <scope>NUCLEOTIDE SEQUENCE [LARGE SCALE GENOMIC DNA]</scope>
    <source>
        <strain evidence="3">AS19jrsBPTG_9</strain>
    </source>
</reference>
<dbReference type="SUPFAM" id="SSF63817">
    <property type="entry name" value="Sortase"/>
    <property type="match status" value="1"/>
</dbReference>
<proteinExistence type="predicted"/>
<dbReference type="InterPro" id="IPR005754">
    <property type="entry name" value="Sortase"/>
</dbReference>
<dbReference type="EMBL" id="JAAZIL010000087">
    <property type="protein sequence ID" value="NLZ24774.1"/>
    <property type="molecule type" value="Genomic_DNA"/>
</dbReference>
<evidence type="ECO:0000256" key="1">
    <source>
        <dbReference type="ARBA" id="ARBA00022801"/>
    </source>
</evidence>
<organism evidence="3 4">
    <name type="scientific">Candidatus Dojkabacteria bacterium</name>
    <dbReference type="NCBI Taxonomy" id="2099670"/>
    <lineage>
        <taxon>Bacteria</taxon>
        <taxon>Candidatus Dojkabacteria</taxon>
    </lineage>
</organism>
<dbReference type="NCBIfam" id="TIGR01076">
    <property type="entry name" value="sortase_fam"/>
    <property type="match status" value="1"/>
</dbReference>
<dbReference type="Gene3D" id="2.40.260.10">
    <property type="entry name" value="Sortase"/>
    <property type="match status" value="1"/>
</dbReference>
<dbReference type="AlphaFoldDB" id="A0A847VE63"/>
<dbReference type="GO" id="GO:0016787">
    <property type="term" value="F:hydrolase activity"/>
    <property type="evidence" value="ECO:0007669"/>
    <property type="project" value="UniProtKB-KW"/>
</dbReference>
<dbReference type="InterPro" id="IPR023365">
    <property type="entry name" value="Sortase_dom-sf"/>
</dbReference>
<keyword evidence="2" id="KW-0812">Transmembrane</keyword>
<dbReference type="Pfam" id="PF04203">
    <property type="entry name" value="Sortase"/>
    <property type="match status" value="1"/>
</dbReference>
<evidence type="ECO:0000313" key="3">
    <source>
        <dbReference type="EMBL" id="NLZ24774.1"/>
    </source>
</evidence>
<name>A0A847VE63_9BACT</name>
<comment type="caution">
    <text evidence="3">The sequence shown here is derived from an EMBL/GenBank/DDBJ whole genome shotgun (WGS) entry which is preliminary data.</text>
</comment>
<accession>A0A847VE63</accession>
<sequence length="220" mass="25284">MSENRSKSKRGYLKYIGILFLLLGLIILSIIYSPVIKAYIDYKLYPFPNKEIKIELTNGSDNITTDISKDTDTVFVDKDFGLYIPKIKANAKVIKNIDPNNYNAYRNALVHGVVHAKGTSLPDESGNVFLFAHSTVNFYERRQYNIYFYLLGQLEENDLVYVSYQGEIYTYKVLEFKVVKPDEVKYLGKYMDEDTLTLMTCWPVGGNSHRGIVIATRVIE</sequence>
<keyword evidence="2" id="KW-0472">Membrane</keyword>
<gene>
    <name evidence="3" type="ORF">GX888_03470</name>
</gene>